<name>A0A371B1D5_9BRAD</name>
<reference evidence="3" key="1">
    <citation type="submission" date="2018-08" db="EMBL/GenBank/DDBJ databases">
        <authorList>
            <person name="Kim S.-J."/>
            <person name="Jung G.-Y."/>
        </authorList>
    </citation>
    <scope>NUCLEOTIDE SEQUENCE [LARGE SCALE GENOMIC DNA]</scope>
    <source>
        <strain evidence="3">GY_H</strain>
    </source>
</reference>
<dbReference type="Proteomes" id="UP000263993">
    <property type="component" value="Unassembled WGS sequence"/>
</dbReference>
<keyword evidence="3" id="KW-1185">Reference proteome</keyword>
<dbReference type="InterPro" id="IPR029058">
    <property type="entry name" value="AB_hydrolase_fold"/>
</dbReference>
<dbReference type="GO" id="GO:0016787">
    <property type="term" value="F:hydrolase activity"/>
    <property type="evidence" value="ECO:0007669"/>
    <property type="project" value="UniProtKB-KW"/>
</dbReference>
<dbReference type="RefSeq" id="WP_115518913.1">
    <property type="nucleotide sequence ID" value="NZ_QRGO01000003.1"/>
</dbReference>
<evidence type="ECO:0000313" key="3">
    <source>
        <dbReference type="Proteomes" id="UP000263993"/>
    </source>
</evidence>
<dbReference type="Pfam" id="PF00561">
    <property type="entry name" value="Abhydrolase_1"/>
    <property type="match status" value="1"/>
</dbReference>
<dbReference type="PANTHER" id="PTHR43194">
    <property type="entry name" value="HYDROLASE ALPHA/BETA FOLD FAMILY"/>
    <property type="match status" value="1"/>
</dbReference>
<comment type="caution">
    <text evidence="2">The sequence shown here is derived from an EMBL/GenBank/DDBJ whole genome shotgun (WGS) entry which is preliminary data.</text>
</comment>
<feature type="domain" description="AB hydrolase-1" evidence="1">
    <location>
        <begin position="32"/>
        <end position="273"/>
    </location>
</feature>
<organism evidence="2 3">
    <name type="scientific">Undibacter mobilis</name>
    <dbReference type="NCBI Taxonomy" id="2292256"/>
    <lineage>
        <taxon>Bacteria</taxon>
        <taxon>Pseudomonadati</taxon>
        <taxon>Pseudomonadota</taxon>
        <taxon>Alphaproteobacteria</taxon>
        <taxon>Hyphomicrobiales</taxon>
        <taxon>Nitrobacteraceae</taxon>
        <taxon>Undibacter</taxon>
    </lineage>
</organism>
<dbReference type="PANTHER" id="PTHR43194:SF2">
    <property type="entry name" value="PEROXISOMAL MEMBRANE PROTEIN LPX1"/>
    <property type="match status" value="1"/>
</dbReference>
<dbReference type="EMBL" id="QRGO01000003">
    <property type="protein sequence ID" value="RDV01395.1"/>
    <property type="molecule type" value="Genomic_DNA"/>
</dbReference>
<dbReference type="SUPFAM" id="SSF53474">
    <property type="entry name" value="alpha/beta-Hydrolases"/>
    <property type="match status" value="1"/>
</dbReference>
<accession>A0A371B1D5</accession>
<dbReference type="InterPro" id="IPR050228">
    <property type="entry name" value="Carboxylesterase_BioH"/>
</dbReference>
<proteinExistence type="predicted"/>
<protein>
    <submittedName>
        <fullName evidence="2">Alpha/beta hydrolase</fullName>
    </submittedName>
</protein>
<gene>
    <name evidence="2" type="ORF">DXH78_19435</name>
</gene>
<dbReference type="InterPro" id="IPR000073">
    <property type="entry name" value="AB_hydrolase_1"/>
</dbReference>
<sequence length="296" mass="31812">MSDVAVSRFVTATDGLKLHVRDFAARDRKALPVICLPGLARTTDDFETLAAALAAGGRRVIALDYRGRGRSDYDPDPAKYSLPVELGDVITVLTALALEPAVFVGTSRGGLLTMLMAAVRPASVAGAVLNDIGPMLEAEGLVRIKGYVGKLPTPSSYDEAARVLARLFGAQFPNLSHHDWLLSARRTYKDKDGGLVVNYDVALGKALDDFDPQKPLPDLWPQFEALKDVPVMVIRGALSDLLSATTVLEMERRHPALETLVVPDQGHAPLLTESGTISRIAAFIGRCDAERTKISG</sequence>
<dbReference type="AlphaFoldDB" id="A0A371B1D5"/>
<evidence type="ECO:0000313" key="2">
    <source>
        <dbReference type="EMBL" id="RDV01395.1"/>
    </source>
</evidence>
<dbReference type="Gene3D" id="3.40.50.1820">
    <property type="entry name" value="alpha/beta hydrolase"/>
    <property type="match status" value="1"/>
</dbReference>
<evidence type="ECO:0000259" key="1">
    <source>
        <dbReference type="Pfam" id="PF00561"/>
    </source>
</evidence>
<dbReference type="OrthoDB" id="9791366at2"/>
<keyword evidence="2" id="KW-0378">Hydrolase</keyword>